<dbReference type="EnsemblMetazoa" id="PPA43840.1">
    <property type="protein sequence ID" value="PPA43840.1"/>
    <property type="gene ID" value="WBGene00282209"/>
</dbReference>
<name>A0A2A6B661_PRIPA</name>
<gene>
    <name evidence="1" type="primary">WBGene00282209</name>
</gene>
<organism evidence="1 2">
    <name type="scientific">Pristionchus pacificus</name>
    <name type="common">Parasitic nematode worm</name>
    <dbReference type="NCBI Taxonomy" id="54126"/>
    <lineage>
        <taxon>Eukaryota</taxon>
        <taxon>Metazoa</taxon>
        <taxon>Ecdysozoa</taxon>
        <taxon>Nematoda</taxon>
        <taxon>Chromadorea</taxon>
        <taxon>Rhabditida</taxon>
        <taxon>Rhabditina</taxon>
        <taxon>Diplogasteromorpha</taxon>
        <taxon>Diplogasteroidea</taxon>
        <taxon>Neodiplogasteridae</taxon>
        <taxon>Pristionchus</taxon>
    </lineage>
</organism>
<evidence type="ECO:0000313" key="2">
    <source>
        <dbReference type="Proteomes" id="UP000005239"/>
    </source>
</evidence>
<accession>A0A8R1Z1R2</accession>
<dbReference type="Proteomes" id="UP000005239">
    <property type="component" value="Unassembled WGS sequence"/>
</dbReference>
<reference evidence="1" key="2">
    <citation type="submission" date="2022-06" db="UniProtKB">
        <authorList>
            <consortium name="EnsemblMetazoa"/>
        </authorList>
    </citation>
    <scope>IDENTIFICATION</scope>
    <source>
        <strain evidence="1">PS312</strain>
    </source>
</reference>
<evidence type="ECO:0000313" key="1">
    <source>
        <dbReference type="EnsemblMetazoa" id="PPA43840.1"/>
    </source>
</evidence>
<accession>A0A2A6B661</accession>
<dbReference type="AlphaFoldDB" id="A0A2A6B661"/>
<protein>
    <submittedName>
        <fullName evidence="1">Uncharacterized protein</fullName>
    </submittedName>
</protein>
<sequence length="114" mass="12442">MPFIIDIDPSVNISNLPPDIVRRIAQLDPESFKSMQLANFMLMAHQPRRLPAGRTARTSLPLSGHGRRKMWPRVPATDQGDGHESKLVGPTTTCLQTAVTTVISTAVDSVLSPN</sequence>
<reference evidence="2" key="1">
    <citation type="journal article" date="2008" name="Nat. Genet.">
        <title>The Pristionchus pacificus genome provides a unique perspective on nematode lifestyle and parasitism.</title>
        <authorList>
            <person name="Dieterich C."/>
            <person name="Clifton S.W."/>
            <person name="Schuster L.N."/>
            <person name="Chinwalla A."/>
            <person name="Delehaunty K."/>
            <person name="Dinkelacker I."/>
            <person name="Fulton L."/>
            <person name="Fulton R."/>
            <person name="Godfrey J."/>
            <person name="Minx P."/>
            <person name="Mitreva M."/>
            <person name="Roeseler W."/>
            <person name="Tian H."/>
            <person name="Witte H."/>
            <person name="Yang S.P."/>
            <person name="Wilson R.K."/>
            <person name="Sommer R.J."/>
        </authorList>
    </citation>
    <scope>NUCLEOTIDE SEQUENCE [LARGE SCALE GENOMIC DNA]</scope>
    <source>
        <strain evidence="2">PS312</strain>
    </source>
</reference>
<keyword evidence="2" id="KW-1185">Reference proteome</keyword>
<proteinExistence type="predicted"/>